<protein>
    <submittedName>
        <fullName evidence="1">Uncharacterized protein</fullName>
    </submittedName>
</protein>
<sequence>MLTLRYGSKPKKLFRFLKFQTVPKSWPFCRYPKVYRHLKCIRCYLTFFRKLSIIYQSMRNFKAHLMVKSEYEKNKKLYPKNIISHLVRTFIQQQHSPTTRFT</sequence>
<proteinExistence type="predicted"/>
<dbReference type="AlphaFoldDB" id="A0A8D8U677"/>
<dbReference type="EMBL" id="HBUF01339911">
    <property type="protein sequence ID" value="CAG6701481.1"/>
    <property type="molecule type" value="Transcribed_RNA"/>
</dbReference>
<reference evidence="1" key="1">
    <citation type="submission" date="2021-05" db="EMBL/GenBank/DDBJ databases">
        <authorList>
            <person name="Alioto T."/>
            <person name="Alioto T."/>
            <person name="Gomez Garrido J."/>
        </authorList>
    </citation>
    <scope>NUCLEOTIDE SEQUENCE</scope>
</reference>
<name>A0A8D8U677_9HEMI</name>
<evidence type="ECO:0000313" key="1">
    <source>
        <dbReference type="EMBL" id="CAG6701481.1"/>
    </source>
</evidence>
<organism evidence="1">
    <name type="scientific">Cacopsylla melanoneura</name>
    <dbReference type="NCBI Taxonomy" id="428564"/>
    <lineage>
        <taxon>Eukaryota</taxon>
        <taxon>Metazoa</taxon>
        <taxon>Ecdysozoa</taxon>
        <taxon>Arthropoda</taxon>
        <taxon>Hexapoda</taxon>
        <taxon>Insecta</taxon>
        <taxon>Pterygota</taxon>
        <taxon>Neoptera</taxon>
        <taxon>Paraneoptera</taxon>
        <taxon>Hemiptera</taxon>
        <taxon>Sternorrhyncha</taxon>
        <taxon>Psylloidea</taxon>
        <taxon>Psyllidae</taxon>
        <taxon>Psyllinae</taxon>
        <taxon>Cacopsylla</taxon>
    </lineage>
</organism>
<accession>A0A8D8U677</accession>